<dbReference type="InterPro" id="IPR033524">
    <property type="entry name" value="Glu/Leu/Phe/Val_DH_AS"/>
</dbReference>
<evidence type="ECO:0000256" key="5">
    <source>
        <dbReference type="PIRNR" id="PIRNR000185"/>
    </source>
</evidence>
<evidence type="ECO:0000259" key="10">
    <source>
        <dbReference type="SMART" id="SM00839"/>
    </source>
</evidence>
<name>A0A9D1GTI7_9FIRM</name>
<dbReference type="FunFam" id="3.40.50.720:FF:000030">
    <property type="entry name" value="Glutamate dehydrogenase"/>
    <property type="match status" value="1"/>
</dbReference>
<dbReference type="PRINTS" id="PR00082">
    <property type="entry name" value="GLFDHDRGNASE"/>
</dbReference>
<dbReference type="InterPro" id="IPR006097">
    <property type="entry name" value="Glu/Leu/Phe/Val/Trp_DH_dimer"/>
</dbReference>
<dbReference type="InterPro" id="IPR006096">
    <property type="entry name" value="Glu/Leu/Phe/Val/Trp_DH_C"/>
</dbReference>
<feature type="active site" description="Proton donor" evidence="6">
    <location>
        <position position="131"/>
    </location>
</feature>
<dbReference type="GO" id="GO:0006537">
    <property type="term" value="P:glutamate biosynthetic process"/>
    <property type="evidence" value="ECO:0007669"/>
    <property type="project" value="TreeGrafter"/>
</dbReference>
<protein>
    <recommendedName>
        <fullName evidence="3 5">Glutamate dehydrogenase</fullName>
    </recommendedName>
</protein>
<evidence type="ECO:0000256" key="9">
    <source>
        <dbReference type="RuleBase" id="RU004417"/>
    </source>
</evidence>
<feature type="binding site" evidence="7">
    <location>
        <position position="95"/>
    </location>
    <ligand>
        <name>substrate</name>
    </ligand>
</feature>
<dbReference type="Gene3D" id="3.40.50.10860">
    <property type="entry name" value="Leucine Dehydrogenase, chain A, domain 1"/>
    <property type="match status" value="1"/>
</dbReference>
<proteinExistence type="inferred from homology"/>
<dbReference type="EMBL" id="DVLL01000012">
    <property type="protein sequence ID" value="HIT58647.1"/>
    <property type="molecule type" value="Genomic_DNA"/>
</dbReference>
<evidence type="ECO:0000256" key="1">
    <source>
        <dbReference type="ARBA" id="ARBA00006382"/>
    </source>
</evidence>
<dbReference type="SUPFAM" id="SSF53223">
    <property type="entry name" value="Aminoacid dehydrogenase-like, N-terminal domain"/>
    <property type="match status" value="1"/>
</dbReference>
<dbReference type="PANTHER" id="PTHR43571">
    <property type="entry name" value="NADP-SPECIFIC GLUTAMATE DEHYDROGENASE 1-RELATED"/>
    <property type="match status" value="1"/>
</dbReference>
<evidence type="ECO:0000256" key="3">
    <source>
        <dbReference type="ARBA" id="ARBA00012896"/>
    </source>
</evidence>
<dbReference type="InterPro" id="IPR050724">
    <property type="entry name" value="Glu_Leu_Phe_Val_DH"/>
</dbReference>
<dbReference type="InterPro" id="IPR006095">
    <property type="entry name" value="Glu/Leu/Phe/Val/Trp_DH"/>
</dbReference>
<evidence type="ECO:0000256" key="2">
    <source>
        <dbReference type="ARBA" id="ARBA00011643"/>
    </source>
</evidence>
<reference evidence="11" key="2">
    <citation type="journal article" date="2021" name="PeerJ">
        <title>Extensive microbial diversity within the chicken gut microbiome revealed by metagenomics and culture.</title>
        <authorList>
            <person name="Gilroy R."/>
            <person name="Ravi A."/>
            <person name="Getino M."/>
            <person name="Pursley I."/>
            <person name="Horton D.L."/>
            <person name="Alikhan N.F."/>
            <person name="Baker D."/>
            <person name="Gharbi K."/>
            <person name="Hall N."/>
            <person name="Watson M."/>
            <person name="Adriaenssens E.M."/>
            <person name="Foster-Nyarko E."/>
            <person name="Jarju S."/>
            <person name="Secka A."/>
            <person name="Antonio M."/>
            <person name="Oren A."/>
            <person name="Chaudhuri R.R."/>
            <person name="La Ragione R."/>
            <person name="Hildebrand F."/>
            <person name="Pallen M.J."/>
        </authorList>
    </citation>
    <scope>NUCLEOTIDE SEQUENCE</scope>
    <source>
        <strain evidence="11">CHK33-4379</strain>
    </source>
</reference>
<accession>A0A9D1GTI7</accession>
<keyword evidence="7" id="KW-0520">NAD</keyword>
<gene>
    <name evidence="11" type="primary">gdhA</name>
    <name evidence="11" type="ORF">IAC39_02885</name>
</gene>
<dbReference type="Gene3D" id="1.10.285.10">
    <property type="entry name" value="Glutamate Dehydrogenase, chain A, domain 3"/>
    <property type="match status" value="2"/>
</dbReference>
<keyword evidence="7" id="KW-0547">Nucleotide-binding</keyword>
<dbReference type="GO" id="GO:0005829">
    <property type="term" value="C:cytosol"/>
    <property type="evidence" value="ECO:0007669"/>
    <property type="project" value="TreeGrafter"/>
</dbReference>
<dbReference type="Proteomes" id="UP000824136">
    <property type="component" value="Unassembled WGS sequence"/>
</dbReference>
<dbReference type="FunFam" id="3.40.50.10860:FF:000002">
    <property type="entry name" value="Glutamate dehydrogenase"/>
    <property type="match status" value="1"/>
</dbReference>
<comment type="caution">
    <text evidence="11">The sequence shown here is derived from an EMBL/GenBank/DDBJ whole genome shotgun (WGS) entry which is preliminary data.</text>
</comment>
<evidence type="ECO:0000256" key="6">
    <source>
        <dbReference type="PIRSR" id="PIRSR000185-1"/>
    </source>
</evidence>
<evidence type="ECO:0000313" key="12">
    <source>
        <dbReference type="Proteomes" id="UP000824136"/>
    </source>
</evidence>
<feature type="binding site" evidence="7">
    <location>
        <position position="383"/>
    </location>
    <ligand>
        <name>substrate</name>
    </ligand>
</feature>
<dbReference type="CDD" id="cd05313">
    <property type="entry name" value="NAD_bind_2_Glu_DH"/>
    <property type="match status" value="1"/>
</dbReference>
<feature type="binding site" evidence="7">
    <location>
        <position position="246"/>
    </location>
    <ligand>
        <name>NAD(+)</name>
        <dbReference type="ChEBI" id="CHEBI:57540"/>
    </ligand>
</feature>
<feature type="binding site" evidence="7">
    <location>
        <position position="214"/>
    </location>
    <ligand>
        <name>NAD(+)</name>
        <dbReference type="ChEBI" id="CHEBI:57540"/>
    </ligand>
</feature>
<evidence type="ECO:0000256" key="7">
    <source>
        <dbReference type="PIRSR" id="PIRSR000185-2"/>
    </source>
</evidence>
<dbReference type="GO" id="GO:0000166">
    <property type="term" value="F:nucleotide binding"/>
    <property type="evidence" value="ECO:0007669"/>
    <property type="project" value="UniProtKB-KW"/>
</dbReference>
<dbReference type="NCBIfam" id="NF006929">
    <property type="entry name" value="PRK09414.1"/>
    <property type="match status" value="1"/>
</dbReference>
<evidence type="ECO:0000256" key="4">
    <source>
        <dbReference type="ARBA" id="ARBA00023002"/>
    </source>
</evidence>
<dbReference type="Pfam" id="PF00208">
    <property type="entry name" value="ELFV_dehydrog"/>
    <property type="match status" value="1"/>
</dbReference>
<dbReference type="InterPro" id="IPR014362">
    <property type="entry name" value="Glu_DH"/>
</dbReference>
<evidence type="ECO:0000313" key="11">
    <source>
        <dbReference type="EMBL" id="HIT58647.1"/>
    </source>
</evidence>
<dbReference type="PIRSF" id="PIRSF000185">
    <property type="entry name" value="Glu_DH"/>
    <property type="match status" value="1"/>
</dbReference>
<dbReference type="PROSITE" id="PS00074">
    <property type="entry name" value="GLFV_DEHYDROGENASE"/>
    <property type="match status" value="1"/>
</dbReference>
<keyword evidence="4 5" id="KW-0560">Oxidoreductase</keyword>
<evidence type="ECO:0000256" key="8">
    <source>
        <dbReference type="PIRSR" id="PIRSR000185-3"/>
    </source>
</evidence>
<dbReference type="InterPro" id="IPR036291">
    <property type="entry name" value="NAD(P)-bd_dom_sf"/>
</dbReference>
<organism evidence="11 12">
    <name type="scientific">Candidatus Faeciplasma pullistercoris</name>
    <dbReference type="NCBI Taxonomy" id="2840800"/>
    <lineage>
        <taxon>Bacteria</taxon>
        <taxon>Bacillati</taxon>
        <taxon>Bacillota</taxon>
        <taxon>Clostridia</taxon>
        <taxon>Eubacteriales</taxon>
        <taxon>Oscillospiraceae</taxon>
        <taxon>Oscillospiraceae incertae sedis</taxon>
        <taxon>Candidatus Faeciplasma</taxon>
    </lineage>
</organism>
<sequence length="452" mass="48978">MTFPFKNEYLQKVYDDVVKRNPGEKEFLQAVAEVLESLEPVVEKRPDIVEAGIIDRIVEPERQIIFRVPWVDDSGKVRVNRGFRVQFNSAIGPYKGGLRLHPSVNASVIKFLGFEQIFKNSLTGLPMGGGKGGSDFDPKGKSDGEVMRFCQSFMTELSKHIGADTDVPAGDIGVGAREIGFMFGQYKRLRNEFTGVLTGKGLTYGGSLARTEATGYGLCYFTEEMLNCMKNDSFKGKTVVISGSGNVAIYATQKATELGAKVVALSDSNGYVYDADGIKLDVVKQIKEVERGRISEYAKRVPGSVYTEGCKGIWTIKCDIALPCATQNELDGESADALIANGVIAVAEGANMPCTPEATEKFLNAGVLFGPAKAANAGGVATSGLEMSQNSERLSWTFEEVDSKLHNIMVNIFRNAYNASKEYGFDGNLVVGANIAGFLKVADAMKWQGVAY</sequence>
<dbReference type="Gene3D" id="3.40.50.720">
    <property type="entry name" value="NAD(P)-binding Rossmann-like Domain"/>
    <property type="match status" value="1"/>
</dbReference>
<dbReference type="SMART" id="SM00839">
    <property type="entry name" value="ELFV_dehydrog"/>
    <property type="match status" value="1"/>
</dbReference>
<reference evidence="11" key="1">
    <citation type="submission" date="2020-10" db="EMBL/GenBank/DDBJ databases">
        <authorList>
            <person name="Gilroy R."/>
        </authorList>
    </citation>
    <scope>NUCLEOTIDE SEQUENCE</scope>
    <source>
        <strain evidence="11">CHK33-4379</strain>
    </source>
</reference>
<dbReference type="InterPro" id="IPR033922">
    <property type="entry name" value="NAD_bind_Glu_DH"/>
</dbReference>
<dbReference type="FunFam" id="1.10.285.10:FF:000001">
    <property type="entry name" value="Glutamate dehydrogenase"/>
    <property type="match status" value="1"/>
</dbReference>
<dbReference type="PANTHER" id="PTHR43571:SF1">
    <property type="entry name" value="NADP-SPECIFIC GLUTAMATE DEHYDROGENASE 1-RELATED"/>
    <property type="match status" value="1"/>
</dbReference>
<feature type="binding site" evidence="7">
    <location>
        <position position="170"/>
    </location>
    <ligand>
        <name>substrate</name>
    </ligand>
</feature>
<feature type="domain" description="Glutamate/phenylalanine/leucine/valine/L-tryptophan dehydrogenase C-terminal" evidence="10">
    <location>
        <begin position="207"/>
        <end position="449"/>
    </location>
</feature>
<comment type="similarity">
    <text evidence="1 5 9">Belongs to the Glu/Leu/Phe/Val dehydrogenases family.</text>
</comment>
<dbReference type="AlphaFoldDB" id="A0A9D1GTI7"/>
<feature type="binding site" evidence="7">
    <location>
        <position position="119"/>
    </location>
    <ligand>
        <name>substrate</name>
    </ligand>
</feature>
<comment type="subunit">
    <text evidence="2">Homohexamer.</text>
</comment>
<dbReference type="SUPFAM" id="SSF51735">
    <property type="entry name" value="NAD(P)-binding Rossmann-fold domains"/>
    <property type="match status" value="1"/>
</dbReference>
<feature type="site" description="Important for catalysis" evidence="8">
    <location>
        <position position="171"/>
    </location>
</feature>
<feature type="binding site" evidence="7">
    <location>
        <position position="116"/>
    </location>
    <ligand>
        <name>substrate</name>
    </ligand>
</feature>
<dbReference type="InterPro" id="IPR046346">
    <property type="entry name" value="Aminoacid_DH-like_N_sf"/>
</dbReference>
<dbReference type="GO" id="GO:0004354">
    <property type="term" value="F:glutamate dehydrogenase (NADP+) activity"/>
    <property type="evidence" value="ECO:0007669"/>
    <property type="project" value="TreeGrafter"/>
</dbReference>
<dbReference type="Pfam" id="PF02812">
    <property type="entry name" value="ELFV_dehydrog_N"/>
    <property type="match status" value="1"/>
</dbReference>